<keyword evidence="12" id="KW-0732">Signal</keyword>
<evidence type="ECO:0000313" key="15">
    <source>
        <dbReference type="EMBL" id="MYM82182.1"/>
    </source>
</evidence>
<dbReference type="InterPro" id="IPR012910">
    <property type="entry name" value="Plug_dom"/>
</dbReference>
<comment type="similarity">
    <text evidence="2 10 11">Belongs to the TonB-dependent receptor family.</text>
</comment>
<evidence type="ECO:0000256" key="8">
    <source>
        <dbReference type="ARBA" id="ARBA00023170"/>
    </source>
</evidence>
<dbReference type="Pfam" id="PF00593">
    <property type="entry name" value="TonB_dep_Rec_b-barrel"/>
    <property type="match status" value="1"/>
</dbReference>
<dbReference type="GO" id="GO:0009279">
    <property type="term" value="C:cell outer membrane"/>
    <property type="evidence" value="ECO:0007669"/>
    <property type="project" value="UniProtKB-SubCell"/>
</dbReference>
<proteinExistence type="inferred from homology"/>
<evidence type="ECO:0000256" key="12">
    <source>
        <dbReference type="SAM" id="SignalP"/>
    </source>
</evidence>
<evidence type="ECO:0000256" key="5">
    <source>
        <dbReference type="ARBA" id="ARBA00022692"/>
    </source>
</evidence>
<dbReference type="InterPro" id="IPR039426">
    <property type="entry name" value="TonB-dep_rcpt-like"/>
</dbReference>
<keyword evidence="3 10" id="KW-0813">Transport</keyword>
<dbReference type="EMBL" id="WWCP01000008">
    <property type="protein sequence ID" value="MYM82182.1"/>
    <property type="molecule type" value="Genomic_DNA"/>
</dbReference>
<evidence type="ECO:0000256" key="1">
    <source>
        <dbReference type="ARBA" id="ARBA00004571"/>
    </source>
</evidence>
<keyword evidence="6 11" id="KW-0798">TonB box</keyword>
<protein>
    <submittedName>
        <fullName evidence="15">TonB-dependent receptor</fullName>
    </submittedName>
</protein>
<feature type="signal peptide" evidence="12">
    <location>
        <begin position="1"/>
        <end position="25"/>
    </location>
</feature>
<dbReference type="PANTHER" id="PTHR47234">
    <property type="match status" value="1"/>
</dbReference>
<dbReference type="Proteomes" id="UP000474565">
    <property type="component" value="Unassembled WGS sequence"/>
</dbReference>
<keyword evidence="7 10" id="KW-0472">Membrane</keyword>
<dbReference type="PROSITE" id="PS52016">
    <property type="entry name" value="TONB_DEPENDENT_REC_3"/>
    <property type="match status" value="1"/>
</dbReference>
<keyword evidence="5 10" id="KW-0812">Transmembrane</keyword>
<dbReference type="InterPro" id="IPR000531">
    <property type="entry name" value="Beta-barrel_TonB"/>
</dbReference>
<dbReference type="Gene3D" id="2.40.170.20">
    <property type="entry name" value="TonB-dependent receptor, beta-barrel domain"/>
    <property type="match status" value="1"/>
</dbReference>
<feature type="domain" description="TonB-dependent receptor-like beta-barrel" evidence="13">
    <location>
        <begin position="346"/>
        <end position="924"/>
    </location>
</feature>
<keyword evidence="8 15" id="KW-0675">Receptor</keyword>
<dbReference type="RefSeq" id="WP_161019241.1">
    <property type="nucleotide sequence ID" value="NZ_WWCP01000008.1"/>
</dbReference>
<evidence type="ECO:0000256" key="4">
    <source>
        <dbReference type="ARBA" id="ARBA00022452"/>
    </source>
</evidence>
<evidence type="ECO:0000313" key="16">
    <source>
        <dbReference type="Proteomes" id="UP000474565"/>
    </source>
</evidence>
<accession>A0A6L8MJR3</accession>
<gene>
    <name evidence="15" type="ORF">GTP44_09485</name>
</gene>
<keyword evidence="4 10" id="KW-1134">Transmembrane beta strand</keyword>
<comment type="subcellular location">
    <subcellularLocation>
        <location evidence="1 10">Cell outer membrane</location>
        <topology evidence="1 10">Multi-pass membrane protein</topology>
    </subcellularLocation>
</comment>
<evidence type="ECO:0000256" key="3">
    <source>
        <dbReference type="ARBA" id="ARBA00022448"/>
    </source>
</evidence>
<evidence type="ECO:0000256" key="7">
    <source>
        <dbReference type="ARBA" id="ARBA00023136"/>
    </source>
</evidence>
<dbReference type="InterPro" id="IPR037066">
    <property type="entry name" value="Plug_dom_sf"/>
</dbReference>
<feature type="chain" id="PRO_5026924938" evidence="12">
    <location>
        <begin position="26"/>
        <end position="965"/>
    </location>
</feature>
<dbReference type="SUPFAM" id="SSF56935">
    <property type="entry name" value="Porins"/>
    <property type="match status" value="1"/>
</dbReference>
<evidence type="ECO:0000256" key="11">
    <source>
        <dbReference type="RuleBase" id="RU003357"/>
    </source>
</evidence>
<feature type="domain" description="TonB-dependent receptor plug" evidence="14">
    <location>
        <begin position="49"/>
        <end position="164"/>
    </location>
</feature>
<evidence type="ECO:0000256" key="9">
    <source>
        <dbReference type="ARBA" id="ARBA00023237"/>
    </source>
</evidence>
<dbReference type="AlphaFoldDB" id="A0A6L8MJR3"/>
<dbReference type="InterPro" id="IPR036942">
    <property type="entry name" value="Beta-barrel_TonB_sf"/>
</dbReference>
<organism evidence="15 16">
    <name type="scientific">Duganella lactea</name>
    <dbReference type="NCBI Taxonomy" id="2692173"/>
    <lineage>
        <taxon>Bacteria</taxon>
        <taxon>Pseudomonadati</taxon>
        <taxon>Pseudomonadota</taxon>
        <taxon>Betaproteobacteria</taxon>
        <taxon>Burkholderiales</taxon>
        <taxon>Oxalobacteraceae</taxon>
        <taxon>Telluria group</taxon>
        <taxon>Duganella</taxon>
    </lineage>
</organism>
<dbReference type="PANTHER" id="PTHR47234:SF2">
    <property type="entry name" value="TONB-DEPENDENT RECEPTOR"/>
    <property type="match status" value="1"/>
</dbReference>
<evidence type="ECO:0000256" key="2">
    <source>
        <dbReference type="ARBA" id="ARBA00009810"/>
    </source>
</evidence>
<keyword evidence="9 10" id="KW-0998">Cell outer membrane</keyword>
<reference evidence="15 16" key="1">
    <citation type="submission" date="2019-12" db="EMBL/GenBank/DDBJ databases">
        <title>Novel species isolated from a subtropical stream in China.</title>
        <authorList>
            <person name="Lu H."/>
        </authorList>
    </citation>
    <scope>NUCLEOTIDE SEQUENCE [LARGE SCALE GENOMIC DNA]</scope>
    <source>
        <strain evidence="15 16">FT50W</strain>
    </source>
</reference>
<comment type="caution">
    <text evidence="15">The sequence shown here is derived from an EMBL/GenBank/DDBJ whole genome shotgun (WGS) entry which is preliminary data.</text>
</comment>
<dbReference type="Gene3D" id="2.170.130.10">
    <property type="entry name" value="TonB-dependent receptor, plug domain"/>
    <property type="match status" value="1"/>
</dbReference>
<name>A0A6L8MJR3_9BURK</name>
<dbReference type="Pfam" id="PF07715">
    <property type="entry name" value="Plug"/>
    <property type="match status" value="1"/>
</dbReference>
<sequence length="965" mass="103785">MNKIALKTGVIAVALTLGSSQVVLAQDDSAKPIEKVVITGSNIKRIDAETATPVSILRREDINRLGVNSVREVIDTLTSSTGSLSDIGGSNSFAGGASSASLRNLGKQSTLILLNSRRVAPYALADYNEVFTNLDALPLDAIERIEVLRNGGSAIYGSDAVAGVINIITRDDFQGVQARGSYEQSVANEQFKTKTASLTAGWGDYSKDGYNILANVEVFHRDNVIWRDVLDDINPAYGQKFSAVAPKSGLMFGNRGAPSTYSYPGNLIGQGPVAGCATLSAAGLCVFDRFAHFEAVPKADRANLLLSGKLNVGNGIESYSELLYSKTKTTYTGAPGNYGSANTDAIWGDPRTGLGKTFGYRFLSPDSPLNTTGAPLELRYRYADAPDQSPNDSDQYRLLTGLRGTLAGNYDWDTAVGVMGSKTKSRHNGSISDSGFKALVGDYTKTLAGDPNCEANFPGYCQYTAADPNFFNHGYKLGQTNSPDVLRQLFPEQGYDGKITQYFIDGKISGELGRIGDRAIGIAVGGEVRHEKFNITPTENLRDGDIVGYGDASANASRTSEAVFAEVNLPVTQKLELIGAARVDKFPGFDAHVSPKVAARFEATPSLLLRATFEGGFRAPNLTESATSTKFAFVTAQDPKRCNQANALADDLRKAANALPGSDPNQALLLARADTVAQNECSAGTASIVSNNPNLKPEVTHSATAGFVLEPVKGTSLSLDYWHIERKDEIGLKSVDDLLAAEADQAPGVINRAPLTQDKTFTAAERAKYGVSDGPLVSTTGKFENVSRTKTSGVDVSGSSRFDTPYGRLDLGVDATYLLSLKNFSSTLNNYGDNLAGRYGYSKLVANLNAALRTGQFTNSLRLVYNSKTSLNTDFFDNNYTQEGCNKLGWSSDECRIKAYGRLDYNVSYSGIKDLTLSLNLRNVTNRRPPVDLREFNFDGSGVIPQNYADVQGRMVRVTAEYKFR</sequence>
<evidence type="ECO:0000256" key="10">
    <source>
        <dbReference type="PROSITE-ProRule" id="PRU01360"/>
    </source>
</evidence>
<evidence type="ECO:0000259" key="13">
    <source>
        <dbReference type="Pfam" id="PF00593"/>
    </source>
</evidence>
<evidence type="ECO:0000256" key="6">
    <source>
        <dbReference type="ARBA" id="ARBA00023077"/>
    </source>
</evidence>
<evidence type="ECO:0000259" key="14">
    <source>
        <dbReference type="Pfam" id="PF07715"/>
    </source>
</evidence>